<keyword evidence="2" id="KW-0238">DNA-binding</keyword>
<dbReference type="PANTHER" id="PTHR42756:SF1">
    <property type="entry name" value="TRANSCRIPTIONAL REPRESSOR OF EMRAB OPERON"/>
    <property type="match status" value="1"/>
</dbReference>
<proteinExistence type="predicted"/>
<dbReference type="Gene3D" id="1.10.10.10">
    <property type="entry name" value="Winged helix-like DNA-binding domain superfamily/Winged helix DNA-binding domain"/>
    <property type="match status" value="1"/>
</dbReference>
<dbReference type="Pfam" id="PF12802">
    <property type="entry name" value="MarR_2"/>
    <property type="match status" value="1"/>
</dbReference>
<dbReference type="InterPro" id="IPR036388">
    <property type="entry name" value="WH-like_DNA-bd_sf"/>
</dbReference>
<evidence type="ECO:0000313" key="6">
    <source>
        <dbReference type="Proteomes" id="UP000259610"/>
    </source>
</evidence>
<dbReference type="SUPFAM" id="SSF46785">
    <property type="entry name" value="Winged helix' DNA-binding domain"/>
    <property type="match status" value="1"/>
</dbReference>
<reference evidence="5 6" key="1">
    <citation type="journal article" date="2018" name="Nat. Biotechnol.">
        <title>A standardized bacterial taxonomy based on genome phylogeny substantially revises the tree of life.</title>
        <authorList>
            <person name="Parks D.H."/>
            <person name="Chuvochina M."/>
            <person name="Waite D.W."/>
            <person name="Rinke C."/>
            <person name="Skarshewski A."/>
            <person name="Chaumeil P.A."/>
            <person name="Hugenholtz P."/>
        </authorList>
    </citation>
    <scope>NUCLEOTIDE SEQUENCE [LARGE SCALE GENOMIC DNA]</scope>
    <source>
        <strain evidence="5">UBA8733</strain>
    </source>
</reference>
<evidence type="ECO:0000259" key="4">
    <source>
        <dbReference type="PROSITE" id="PS50995"/>
    </source>
</evidence>
<evidence type="ECO:0000313" key="5">
    <source>
        <dbReference type="EMBL" id="HAE27484.1"/>
    </source>
</evidence>
<dbReference type="PROSITE" id="PS50995">
    <property type="entry name" value="HTH_MARR_2"/>
    <property type="match status" value="1"/>
</dbReference>
<dbReference type="InterPro" id="IPR036390">
    <property type="entry name" value="WH_DNA-bd_sf"/>
</dbReference>
<keyword evidence="1" id="KW-0805">Transcription regulation</keyword>
<name>A0A3B9GZQ7_9PROT</name>
<evidence type="ECO:0000256" key="1">
    <source>
        <dbReference type="ARBA" id="ARBA00023015"/>
    </source>
</evidence>
<dbReference type="PANTHER" id="PTHR42756">
    <property type="entry name" value="TRANSCRIPTIONAL REGULATOR, MARR"/>
    <property type="match status" value="1"/>
</dbReference>
<sequence length="148" mass="16105">MAKLNKIFEDVSGRCAALRTLSAARVMTRHFDEALRPTGLTVTQFTLLVTIGMTEPDSISEMGQRLSLDRTTLTRNLKPLETAGYVVRGEEGPARKRKITLTPAGQDILKTAYPLWQKAQKEVEASFPGDGYAGAKATLKALRAVSPG</sequence>
<gene>
    <name evidence="5" type="ORF">DCG58_10015</name>
</gene>
<organism evidence="5 6">
    <name type="scientific">Hyphomonas adhaerens</name>
    <dbReference type="NCBI Taxonomy" id="81029"/>
    <lineage>
        <taxon>Bacteria</taxon>
        <taxon>Pseudomonadati</taxon>
        <taxon>Pseudomonadota</taxon>
        <taxon>Alphaproteobacteria</taxon>
        <taxon>Hyphomonadales</taxon>
        <taxon>Hyphomonadaceae</taxon>
        <taxon>Hyphomonas</taxon>
    </lineage>
</organism>
<dbReference type="RefSeq" id="WP_272988602.1">
    <property type="nucleotide sequence ID" value="NZ_CAJWRG010000121.1"/>
</dbReference>
<accession>A0A3B9GZQ7</accession>
<feature type="domain" description="HTH marR-type" evidence="4">
    <location>
        <begin position="1"/>
        <end position="144"/>
    </location>
</feature>
<dbReference type="SMART" id="SM00347">
    <property type="entry name" value="HTH_MARR"/>
    <property type="match status" value="1"/>
</dbReference>
<keyword evidence="3" id="KW-0804">Transcription</keyword>
<dbReference type="EMBL" id="DMAN01000220">
    <property type="protein sequence ID" value="HAE27484.1"/>
    <property type="molecule type" value="Genomic_DNA"/>
</dbReference>
<comment type="caution">
    <text evidence="5">The sequence shown here is derived from an EMBL/GenBank/DDBJ whole genome shotgun (WGS) entry which is preliminary data.</text>
</comment>
<dbReference type="InterPro" id="IPR000835">
    <property type="entry name" value="HTH_MarR-typ"/>
</dbReference>
<evidence type="ECO:0000256" key="3">
    <source>
        <dbReference type="ARBA" id="ARBA00023163"/>
    </source>
</evidence>
<dbReference type="AlphaFoldDB" id="A0A3B9GZQ7"/>
<protein>
    <submittedName>
        <fullName evidence="5">MarR family transcriptional regulator</fullName>
    </submittedName>
</protein>
<dbReference type="GO" id="GO:0003700">
    <property type="term" value="F:DNA-binding transcription factor activity"/>
    <property type="evidence" value="ECO:0007669"/>
    <property type="project" value="InterPro"/>
</dbReference>
<evidence type="ECO:0000256" key="2">
    <source>
        <dbReference type="ARBA" id="ARBA00023125"/>
    </source>
</evidence>
<dbReference type="Proteomes" id="UP000259610">
    <property type="component" value="Unassembled WGS sequence"/>
</dbReference>
<dbReference type="GO" id="GO:0003677">
    <property type="term" value="F:DNA binding"/>
    <property type="evidence" value="ECO:0007669"/>
    <property type="project" value="UniProtKB-KW"/>
</dbReference>